<reference evidence="4 5" key="1">
    <citation type="submission" date="2020-04" db="EMBL/GenBank/DDBJ databases">
        <title>Pseudomonas crami sp. nov., a novel proteolytic bacterial species isolated from cream.</title>
        <authorList>
            <person name="Hofmann K."/>
            <person name="Woller A."/>
            <person name="Huptas C."/>
            <person name="Wenning M."/>
            <person name="Scherer S."/>
            <person name="Doll E.V."/>
        </authorList>
    </citation>
    <scope>NUCLEOTIDE SEQUENCE [LARGE SCALE GENOMIC DNA]</scope>
    <source>
        <strain evidence="4 5">WS 5096</strain>
    </source>
</reference>
<evidence type="ECO:0000313" key="5">
    <source>
        <dbReference type="Proteomes" id="UP000534677"/>
    </source>
</evidence>
<feature type="signal peptide" evidence="3">
    <location>
        <begin position="1"/>
        <end position="18"/>
    </location>
</feature>
<dbReference type="InterPro" id="IPR033645">
    <property type="entry name" value="VirB9/CagX/TrbG_C"/>
</dbReference>
<dbReference type="EMBL" id="JAAXCZ010000026">
    <property type="protein sequence ID" value="MBC2385351.1"/>
    <property type="molecule type" value="Genomic_DNA"/>
</dbReference>
<dbReference type="RefSeq" id="WP_185710801.1">
    <property type="nucleotide sequence ID" value="NZ_JAAXCZ010000026.1"/>
</dbReference>
<accession>A0ABR6THA4</accession>
<evidence type="ECO:0000256" key="3">
    <source>
        <dbReference type="SAM" id="SignalP"/>
    </source>
</evidence>
<dbReference type="InterPro" id="IPR010258">
    <property type="entry name" value="Conjugal_tfr_TrbG/VirB9/CagX"/>
</dbReference>
<keyword evidence="5" id="KW-1185">Reference proteome</keyword>
<organism evidence="4 5">
    <name type="scientific">Pseudomonas cremoris</name>
    <dbReference type="NCBI Taxonomy" id="2724178"/>
    <lineage>
        <taxon>Bacteria</taxon>
        <taxon>Pseudomonadati</taxon>
        <taxon>Pseudomonadota</taxon>
        <taxon>Gammaproteobacteria</taxon>
        <taxon>Pseudomonadales</taxon>
        <taxon>Pseudomonadaceae</taxon>
        <taxon>Pseudomonas</taxon>
    </lineage>
</organism>
<name>A0ABR6THA4_9PSED</name>
<proteinExistence type="inferred from homology"/>
<evidence type="ECO:0000256" key="1">
    <source>
        <dbReference type="ARBA" id="ARBA00006135"/>
    </source>
</evidence>
<dbReference type="Proteomes" id="UP000534677">
    <property type="component" value="Unassembled WGS sequence"/>
</dbReference>
<comment type="caution">
    <text evidence="4">The sequence shown here is derived from an EMBL/GenBank/DDBJ whole genome shotgun (WGS) entry which is preliminary data.</text>
</comment>
<dbReference type="NCBIfam" id="TIGR02775">
    <property type="entry name" value="TrbG_Ti"/>
    <property type="match status" value="1"/>
</dbReference>
<comment type="similarity">
    <text evidence="1">Belongs to the TrbG/VirB9 family.</text>
</comment>
<dbReference type="InterPro" id="IPR014142">
    <property type="entry name" value="TrbG_Ti"/>
</dbReference>
<gene>
    <name evidence="4" type="primary">trbG</name>
    <name evidence="4" type="ORF">HF209_30825</name>
</gene>
<dbReference type="Pfam" id="PF03524">
    <property type="entry name" value="CagX"/>
    <property type="match status" value="1"/>
</dbReference>
<evidence type="ECO:0000313" key="4">
    <source>
        <dbReference type="EMBL" id="MBC2385351.1"/>
    </source>
</evidence>
<feature type="chain" id="PRO_5046854987" evidence="3">
    <location>
        <begin position="19"/>
        <end position="317"/>
    </location>
</feature>
<dbReference type="Gene3D" id="2.60.40.2500">
    <property type="match status" value="1"/>
</dbReference>
<dbReference type="InterPro" id="IPR038161">
    <property type="entry name" value="VirB9/CagX/TrbG_C_sf"/>
</dbReference>
<sequence>MKKLIVFLSALVPLIAFAQEDYSDLFPTGKSTPEPVISNMYYSPNPVLTPQEEAGLKIANKWRSSNSTALKPMESQGGVVLFVFGASQPSVICAVMQVCDIELQKGEVINDLKAGDKVRWDINPSMAGNGADTTSHIIVKPLDVGLETSMLVTTNRRTYHITLRSHRDQYMARVAFTYPDDTGDQWASYRKRNQQRQPGGMDPQQAVDTSEYLGDLDFDYDVSGKASWRPSRVFNDGRKTIIQMPKAMAESEAPALVVMRGKNSFWPWGSKEEEVMVNYRFQPGTGRIIVDTVFDKAALVAGVGDNQDRVTIERVGK</sequence>
<evidence type="ECO:0000256" key="2">
    <source>
        <dbReference type="ARBA" id="ARBA00022729"/>
    </source>
</evidence>
<protein>
    <submittedName>
        <fullName evidence="4">P-type conjugative transfer protein TrbG</fullName>
    </submittedName>
</protein>
<dbReference type="NCBIfam" id="NF010460">
    <property type="entry name" value="PRK13885.1"/>
    <property type="match status" value="1"/>
</dbReference>
<keyword evidence="2 3" id="KW-0732">Signal</keyword>
<dbReference type="CDD" id="cd06911">
    <property type="entry name" value="VirB9_CagX_TrbG"/>
    <property type="match status" value="1"/>
</dbReference>